<dbReference type="Gene3D" id="3.30.70.330">
    <property type="match status" value="1"/>
</dbReference>
<dbReference type="InterPro" id="IPR012677">
    <property type="entry name" value="Nucleotide-bd_a/b_plait_sf"/>
</dbReference>
<gene>
    <name evidence="4" type="ORF">OKIOD_LOCUS13601</name>
</gene>
<feature type="region of interest" description="Disordered" evidence="2">
    <location>
        <begin position="1"/>
        <end position="37"/>
    </location>
</feature>
<dbReference type="PANTHER" id="PTHR11176">
    <property type="entry name" value="BOULE-RELATED"/>
    <property type="match status" value="1"/>
</dbReference>
<keyword evidence="1" id="KW-0694">RNA-binding</keyword>
<dbReference type="Pfam" id="PF00076">
    <property type="entry name" value="RRM_1"/>
    <property type="match status" value="1"/>
</dbReference>
<dbReference type="InterPro" id="IPR035979">
    <property type="entry name" value="RBD_domain_sf"/>
</dbReference>
<keyword evidence="5" id="KW-1185">Reference proteome</keyword>
<reference evidence="4 5" key="1">
    <citation type="submission" date="2021-04" db="EMBL/GenBank/DDBJ databases">
        <authorList>
            <person name="Bliznina A."/>
        </authorList>
    </citation>
    <scope>NUCLEOTIDE SEQUENCE [LARGE SCALE GENOMIC DNA]</scope>
</reference>
<dbReference type="PANTHER" id="PTHR11176:SF57">
    <property type="entry name" value="PROTEIN BOULE"/>
    <property type="match status" value="1"/>
</dbReference>
<dbReference type="CDD" id="cd12412">
    <property type="entry name" value="RRM_DAZL_BOULE"/>
    <property type="match status" value="1"/>
</dbReference>
<protein>
    <submittedName>
        <fullName evidence="4">Oidioi.mRNA.OKI2018_I69.chr2.g4836.t2.cds</fullName>
    </submittedName>
</protein>
<feature type="domain" description="RRM" evidence="3">
    <location>
        <begin position="73"/>
        <end position="145"/>
    </location>
</feature>
<sequence length="326" mass="35771">MINLVKFSGRKRGSPKNANKKIAKKGPKRTGKKTTKNETVPMIACAEQKVQTPTFTQQESNSSQKYGTMIPSRIFVGGIDFKTSEEDLREYFSKFGSVRDARIIRDRAEVSKGYGFVTYDNADAVNNALEESDNLHLHGKKLNIGRAVRKQPTGIPYNTDPLMNTWMLHPGGYASMTNSTGVTYFVAPQNQMPLPGYSMGAGGQIIAPLTYIRNPTTSAISYNHQIMQQMMRFGALPQYYGPQHAAAAQYSQMAHAAAQMAAAAHAHPMYYPAMGQPDESDSTYSDSDPYQKFTFGDNPAIVPGAPLGAAHLTPPDTPQEEQYQAA</sequence>
<proteinExistence type="predicted"/>
<evidence type="ECO:0000313" key="5">
    <source>
        <dbReference type="Proteomes" id="UP001158576"/>
    </source>
</evidence>
<dbReference type="Proteomes" id="UP001158576">
    <property type="component" value="Chromosome 2"/>
</dbReference>
<feature type="compositionally biased region" description="Basic residues" evidence="2">
    <location>
        <begin position="8"/>
        <end position="34"/>
    </location>
</feature>
<dbReference type="SUPFAM" id="SSF54928">
    <property type="entry name" value="RNA-binding domain, RBD"/>
    <property type="match status" value="1"/>
</dbReference>
<name>A0ABN7T488_OIKDI</name>
<accession>A0ABN7T488</accession>
<organism evidence="4 5">
    <name type="scientific">Oikopleura dioica</name>
    <name type="common">Tunicate</name>
    <dbReference type="NCBI Taxonomy" id="34765"/>
    <lineage>
        <taxon>Eukaryota</taxon>
        <taxon>Metazoa</taxon>
        <taxon>Chordata</taxon>
        <taxon>Tunicata</taxon>
        <taxon>Appendicularia</taxon>
        <taxon>Copelata</taxon>
        <taxon>Oikopleuridae</taxon>
        <taxon>Oikopleura</taxon>
    </lineage>
</organism>
<dbReference type="InterPro" id="IPR034988">
    <property type="entry name" value="DAZ_BOULE_RRM"/>
</dbReference>
<dbReference type="InterPro" id="IPR000504">
    <property type="entry name" value="RRM_dom"/>
</dbReference>
<evidence type="ECO:0000256" key="1">
    <source>
        <dbReference type="ARBA" id="ARBA00022884"/>
    </source>
</evidence>
<dbReference type="SMART" id="SM00360">
    <property type="entry name" value="RRM"/>
    <property type="match status" value="1"/>
</dbReference>
<evidence type="ECO:0000313" key="4">
    <source>
        <dbReference type="EMBL" id="CAG5110433.1"/>
    </source>
</evidence>
<evidence type="ECO:0000259" key="3">
    <source>
        <dbReference type="SMART" id="SM00360"/>
    </source>
</evidence>
<feature type="region of interest" description="Disordered" evidence="2">
    <location>
        <begin position="274"/>
        <end position="326"/>
    </location>
</feature>
<dbReference type="EMBL" id="OU015567">
    <property type="protein sequence ID" value="CAG5110433.1"/>
    <property type="molecule type" value="Genomic_DNA"/>
</dbReference>
<evidence type="ECO:0000256" key="2">
    <source>
        <dbReference type="SAM" id="MobiDB-lite"/>
    </source>
</evidence>